<accession>A0A699XH52</accession>
<dbReference type="EMBL" id="BKCJ011838116">
    <property type="protein sequence ID" value="GFD57186.1"/>
    <property type="molecule type" value="Genomic_DNA"/>
</dbReference>
<evidence type="ECO:0000313" key="1">
    <source>
        <dbReference type="EMBL" id="GFD57186.1"/>
    </source>
</evidence>
<comment type="caution">
    <text evidence="1">The sequence shown here is derived from an EMBL/GenBank/DDBJ whole genome shotgun (WGS) entry which is preliminary data.</text>
</comment>
<feature type="non-terminal residue" evidence="1">
    <location>
        <position position="88"/>
    </location>
</feature>
<reference evidence="1" key="1">
    <citation type="journal article" date="2019" name="Sci. Rep.">
        <title>Draft genome of Tanacetum cinerariifolium, the natural source of mosquito coil.</title>
        <authorList>
            <person name="Yamashiro T."/>
            <person name="Shiraishi A."/>
            <person name="Satake H."/>
            <person name="Nakayama K."/>
        </authorList>
    </citation>
    <scope>NUCLEOTIDE SEQUENCE</scope>
</reference>
<gene>
    <name evidence="1" type="ORF">Tci_929155</name>
</gene>
<name>A0A699XH52_TANCI</name>
<organism evidence="1">
    <name type="scientific">Tanacetum cinerariifolium</name>
    <name type="common">Dalmatian daisy</name>
    <name type="synonym">Chrysanthemum cinerariifolium</name>
    <dbReference type="NCBI Taxonomy" id="118510"/>
    <lineage>
        <taxon>Eukaryota</taxon>
        <taxon>Viridiplantae</taxon>
        <taxon>Streptophyta</taxon>
        <taxon>Embryophyta</taxon>
        <taxon>Tracheophyta</taxon>
        <taxon>Spermatophyta</taxon>
        <taxon>Magnoliopsida</taxon>
        <taxon>eudicotyledons</taxon>
        <taxon>Gunneridae</taxon>
        <taxon>Pentapetalae</taxon>
        <taxon>asterids</taxon>
        <taxon>campanulids</taxon>
        <taxon>Asterales</taxon>
        <taxon>Asteraceae</taxon>
        <taxon>Asteroideae</taxon>
        <taxon>Anthemideae</taxon>
        <taxon>Anthemidinae</taxon>
        <taxon>Tanacetum</taxon>
    </lineage>
</organism>
<proteinExistence type="predicted"/>
<feature type="non-terminal residue" evidence="1">
    <location>
        <position position="1"/>
    </location>
</feature>
<protein>
    <submittedName>
        <fullName evidence="1">Uncharacterized protein</fullName>
    </submittedName>
</protein>
<sequence length="88" mass="9444">AVAFLARFGAGNEGGESLFAHRRVRRMQEVTLAVRAQDHQADVGDHGLAVGEQRDHVDVVTFAQLANQRHNACLGHVGLAAGFDRDVG</sequence>
<dbReference type="AlphaFoldDB" id="A0A699XH52"/>